<dbReference type="EMBL" id="JBHSRJ010000009">
    <property type="protein sequence ID" value="MFC6045730.1"/>
    <property type="molecule type" value="Genomic_DNA"/>
</dbReference>
<gene>
    <name evidence="1" type="ORF">ACFPYL_21790</name>
</gene>
<comment type="caution">
    <text evidence="1">The sequence shown here is derived from an EMBL/GenBank/DDBJ whole genome shotgun (WGS) entry which is preliminary data.</text>
</comment>
<reference evidence="2" key="1">
    <citation type="journal article" date="2019" name="Int. J. Syst. Evol. Microbiol.">
        <title>The Global Catalogue of Microorganisms (GCM) 10K type strain sequencing project: providing services to taxonomists for standard genome sequencing and annotation.</title>
        <authorList>
            <consortium name="The Broad Institute Genomics Platform"/>
            <consortium name="The Broad Institute Genome Sequencing Center for Infectious Disease"/>
            <person name="Wu L."/>
            <person name="Ma J."/>
        </authorList>
    </citation>
    <scope>NUCLEOTIDE SEQUENCE [LARGE SCALE GENOMIC DNA]</scope>
    <source>
        <strain evidence="2">CCUG 54522</strain>
    </source>
</reference>
<protein>
    <recommendedName>
        <fullName evidence="3">Terminase</fullName>
    </recommendedName>
</protein>
<name>A0ABW1LPD4_9ACTN</name>
<dbReference type="InterPro" id="IPR027417">
    <property type="entry name" value="P-loop_NTPase"/>
</dbReference>
<dbReference type="Proteomes" id="UP001596135">
    <property type="component" value="Unassembled WGS sequence"/>
</dbReference>
<accession>A0ABW1LPD4</accession>
<evidence type="ECO:0000313" key="1">
    <source>
        <dbReference type="EMBL" id="MFC6045730.1"/>
    </source>
</evidence>
<evidence type="ECO:0000313" key="2">
    <source>
        <dbReference type="Proteomes" id="UP001596135"/>
    </source>
</evidence>
<evidence type="ECO:0008006" key="3">
    <source>
        <dbReference type="Google" id="ProtNLM"/>
    </source>
</evidence>
<organism evidence="1 2">
    <name type="scientific">Nocardioides hankookensis</name>
    <dbReference type="NCBI Taxonomy" id="443157"/>
    <lineage>
        <taxon>Bacteria</taxon>
        <taxon>Bacillati</taxon>
        <taxon>Actinomycetota</taxon>
        <taxon>Actinomycetes</taxon>
        <taxon>Propionibacteriales</taxon>
        <taxon>Nocardioidaceae</taxon>
        <taxon>Nocardioides</taxon>
    </lineage>
</organism>
<proteinExistence type="predicted"/>
<dbReference type="Gene3D" id="3.40.50.300">
    <property type="entry name" value="P-loop containing nucleotide triphosphate hydrolases"/>
    <property type="match status" value="1"/>
</dbReference>
<dbReference type="RefSeq" id="WP_379159460.1">
    <property type="nucleotide sequence ID" value="NZ_JBHSRJ010000009.1"/>
</dbReference>
<sequence>MTRSGGRRPKLAKRRATWSHEVDYVYTFGPEVADIAAAAGLEPDEDQQWILDQGFGYLRDGRPAAFEVDIIAARQNIKTASIIMFELGWLYVTEEPLIIHSAHELDATEEAFIDIRERIEGTPQLAKWLDPSKGEKDHPGVFTGNGSWEIHLLGGTRLKYKARTNNAGRALTADKLVLDEGFALKPSHIGSLYPTLTTIFDCQVVMASSAGKLESAVLRDHRERGRAGTSPRQFYAEWGDVDAWSGCKAKGCDHAKTAIGCALDDETRWARIMPAWGRRVFPETIRAMRQAMPPEEFAREFMVWWDDPPDGDGTGVIDLGKWGGLVNPKAKAPKSAVLVLDVAPSRKSASIGVAGPGKKGRTLLMVQKRDGYRWVVPQVKRLLERQSIAEVALNPGSQASVLIPDLVEEGIEFAKINTTDVAHGCAWLLGQMEQKKPGVEHVGQPELDTEVADAITRMTGENELFDRRDKSITQTAIVAASTAGYRWSLQEDYDVMDSVL</sequence>
<keyword evidence="2" id="KW-1185">Reference proteome</keyword>